<name>A0ACA9R6K1_9GLOM</name>
<proteinExistence type="predicted"/>
<evidence type="ECO:0000313" key="1">
    <source>
        <dbReference type="EMBL" id="CAG8778574.1"/>
    </source>
</evidence>
<accession>A0ACA9R6K1</accession>
<sequence length="225" mass="25379">RSEGSWEAKRNDADDGSTTIRARSVDQHSKIISNNSIDPMEVESDDLSTLAMQEVIHNSFTTLQIKKHNESNQLEDYDPNDNLNSVPPGILQKTVRTYIQHPTQESHYKNDYLKRTKSSFTKEFRDVEVQTDPIDLTSLEQYLNNIDPSIMNILRKKLFSVGVGPVKPYNENVEPQGNIPLNESSQMTSNNTWGTTREKSVNESAQKNASSWGGSSKQSNESVES</sequence>
<evidence type="ECO:0000313" key="2">
    <source>
        <dbReference type="Proteomes" id="UP000789366"/>
    </source>
</evidence>
<dbReference type="Proteomes" id="UP000789366">
    <property type="component" value="Unassembled WGS sequence"/>
</dbReference>
<feature type="non-terminal residue" evidence="1">
    <location>
        <position position="1"/>
    </location>
</feature>
<protein>
    <submittedName>
        <fullName evidence="1">2262_t:CDS:1</fullName>
    </submittedName>
</protein>
<reference evidence="1" key="1">
    <citation type="submission" date="2021-06" db="EMBL/GenBank/DDBJ databases">
        <authorList>
            <person name="Kallberg Y."/>
            <person name="Tangrot J."/>
            <person name="Rosling A."/>
        </authorList>
    </citation>
    <scope>NUCLEOTIDE SEQUENCE</scope>
    <source>
        <strain evidence="1">28 12/20/2015</strain>
    </source>
</reference>
<feature type="non-terminal residue" evidence="1">
    <location>
        <position position="225"/>
    </location>
</feature>
<gene>
    <name evidence="1" type="ORF">SPELUC_LOCUS16229</name>
</gene>
<keyword evidence="2" id="KW-1185">Reference proteome</keyword>
<dbReference type="EMBL" id="CAJVPW010058796">
    <property type="protein sequence ID" value="CAG8778574.1"/>
    <property type="molecule type" value="Genomic_DNA"/>
</dbReference>
<organism evidence="1 2">
    <name type="scientific">Cetraspora pellucida</name>
    <dbReference type="NCBI Taxonomy" id="1433469"/>
    <lineage>
        <taxon>Eukaryota</taxon>
        <taxon>Fungi</taxon>
        <taxon>Fungi incertae sedis</taxon>
        <taxon>Mucoromycota</taxon>
        <taxon>Glomeromycotina</taxon>
        <taxon>Glomeromycetes</taxon>
        <taxon>Diversisporales</taxon>
        <taxon>Gigasporaceae</taxon>
        <taxon>Cetraspora</taxon>
    </lineage>
</organism>
<comment type="caution">
    <text evidence="1">The sequence shown here is derived from an EMBL/GenBank/DDBJ whole genome shotgun (WGS) entry which is preliminary data.</text>
</comment>